<evidence type="ECO:0000313" key="2">
    <source>
        <dbReference type="EMBL" id="KOO49826.1"/>
    </source>
</evidence>
<dbReference type="AlphaFoldDB" id="A0A0M0LFT4"/>
<dbReference type="CDD" id="cd08563">
    <property type="entry name" value="GDPD_TtGDE_like"/>
    <property type="match status" value="1"/>
</dbReference>
<dbReference type="EMBL" id="LILB01000005">
    <property type="protein sequence ID" value="KOO49826.1"/>
    <property type="molecule type" value="Genomic_DNA"/>
</dbReference>
<keyword evidence="3" id="KW-1185">Reference proteome</keyword>
<dbReference type="GO" id="GO:0008081">
    <property type="term" value="F:phosphoric diester hydrolase activity"/>
    <property type="evidence" value="ECO:0007669"/>
    <property type="project" value="InterPro"/>
</dbReference>
<dbReference type="Proteomes" id="UP000036867">
    <property type="component" value="Unassembled WGS sequence"/>
</dbReference>
<protein>
    <recommendedName>
        <fullName evidence="1">GP-PDE domain-containing protein</fullName>
    </recommendedName>
</protein>
<dbReference type="PANTHER" id="PTHR46211:SF1">
    <property type="entry name" value="GLYCEROPHOSPHODIESTER PHOSPHODIESTERASE, CYTOPLASMIC"/>
    <property type="match status" value="1"/>
</dbReference>
<dbReference type="PATRIC" id="fig|263475.3.peg.4485"/>
<sequence length="239" mass="27406">MKIFAHRGASGDFPENTLCSFREAARLPIYGIELDVQRTKDGILVINHDERINRTSNGEGYIRDMTFEELRSYDFGSWKGEQFAGEKIPTLQEVLDIFKTTHHMINIELKTDVFLYKGIEDEVITLLEENGMLDRVVFSSFDHEMVERVLKKAPQNEVGALFMKILVNLHEYGVMIGTDALHVSLVAAKREAVKTAIERGNIVRVYTVNTKEDYDLMKKLGVEAVFTDYPEKLYLHGNR</sequence>
<comment type="caution">
    <text evidence="2">The sequence shown here is derived from an EMBL/GenBank/DDBJ whole genome shotgun (WGS) entry which is preliminary data.</text>
</comment>
<dbReference type="PROSITE" id="PS51704">
    <property type="entry name" value="GP_PDE"/>
    <property type="match status" value="1"/>
</dbReference>
<dbReference type="GO" id="GO:0006629">
    <property type="term" value="P:lipid metabolic process"/>
    <property type="evidence" value="ECO:0007669"/>
    <property type="project" value="InterPro"/>
</dbReference>
<proteinExistence type="predicted"/>
<dbReference type="GeneID" id="301137603"/>
<accession>A0A0M0LFT4</accession>
<dbReference type="InterPro" id="IPR030395">
    <property type="entry name" value="GP_PDE_dom"/>
</dbReference>
<gene>
    <name evidence="2" type="ORF">AMD00_16030</name>
</gene>
<dbReference type="RefSeq" id="WP_053417998.1">
    <property type="nucleotide sequence ID" value="NZ_LILB01000005.1"/>
</dbReference>
<dbReference type="Gene3D" id="3.20.20.190">
    <property type="entry name" value="Phosphatidylinositol (PI) phosphodiesterase"/>
    <property type="match status" value="1"/>
</dbReference>
<dbReference type="STRING" id="263475.AMD00_16030"/>
<name>A0A0M0LFT4_9BACL</name>
<organism evidence="2 3">
    <name type="scientific">Viridibacillus arvi</name>
    <dbReference type="NCBI Taxonomy" id="263475"/>
    <lineage>
        <taxon>Bacteria</taxon>
        <taxon>Bacillati</taxon>
        <taxon>Bacillota</taxon>
        <taxon>Bacilli</taxon>
        <taxon>Bacillales</taxon>
        <taxon>Caryophanaceae</taxon>
        <taxon>Viridibacillus</taxon>
    </lineage>
</organism>
<dbReference type="OrthoDB" id="384721at2"/>
<dbReference type="Pfam" id="PF03009">
    <property type="entry name" value="GDPD"/>
    <property type="match status" value="1"/>
</dbReference>
<dbReference type="PANTHER" id="PTHR46211">
    <property type="entry name" value="GLYCEROPHOSPHORYL DIESTER PHOSPHODIESTERASE"/>
    <property type="match status" value="1"/>
</dbReference>
<dbReference type="InterPro" id="IPR017946">
    <property type="entry name" value="PLC-like_Pdiesterase_TIM-brl"/>
</dbReference>
<evidence type="ECO:0000259" key="1">
    <source>
        <dbReference type="PROSITE" id="PS51704"/>
    </source>
</evidence>
<evidence type="ECO:0000313" key="3">
    <source>
        <dbReference type="Proteomes" id="UP000036867"/>
    </source>
</evidence>
<feature type="domain" description="GP-PDE" evidence="1">
    <location>
        <begin position="1"/>
        <end position="237"/>
    </location>
</feature>
<dbReference type="SUPFAM" id="SSF51695">
    <property type="entry name" value="PLC-like phosphodiesterases"/>
    <property type="match status" value="1"/>
</dbReference>
<reference evidence="3" key="1">
    <citation type="submission" date="2015-08" db="EMBL/GenBank/DDBJ databases">
        <title>Fjat-10028 dsm 16317.</title>
        <authorList>
            <person name="Liu B."/>
            <person name="Wang J."/>
            <person name="Zhu Y."/>
            <person name="Liu G."/>
            <person name="Chen Q."/>
            <person name="Chen Z."/>
            <person name="Lan J."/>
            <person name="Che J."/>
            <person name="Ge C."/>
            <person name="Shi H."/>
            <person name="Pan Z."/>
            <person name="Liu X."/>
        </authorList>
    </citation>
    <scope>NUCLEOTIDE SEQUENCE [LARGE SCALE GENOMIC DNA]</scope>
    <source>
        <strain evidence="3">DSM 16317</strain>
    </source>
</reference>